<reference evidence="4" key="1">
    <citation type="journal article" date="2017" name="Nat. Commun.">
        <title>The asparagus genome sheds light on the origin and evolution of a young Y chromosome.</title>
        <authorList>
            <person name="Harkess A."/>
            <person name="Zhou J."/>
            <person name="Xu C."/>
            <person name="Bowers J.E."/>
            <person name="Van der Hulst R."/>
            <person name="Ayyampalayam S."/>
            <person name="Mercati F."/>
            <person name="Riccardi P."/>
            <person name="McKain M.R."/>
            <person name="Kakrana A."/>
            <person name="Tang H."/>
            <person name="Ray J."/>
            <person name="Groenendijk J."/>
            <person name="Arikit S."/>
            <person name="Mathioni S.M."/>
            <person name="Nakano M."/>
            <person name="Shan H."/>
            <person name="Telgmann-Rauber A."/>
            <person name="Kanno A."/>
            <person name="Yue Z."/>
            <person name="Chen H."/>
            <person name="Li W."/>
            <person name="Chen Y."/>
            <person name="Xu X."/>
            <person name="Zhang Y."/>
            <person name="Luo S."/>
            <person name="Chen H."/>
            <person name="Gao J."/>
            <person name="Mao Z."/>
            <person name="Pires J.C."/>
            <person name="Luo M."/>
            <person name="Kudrna D."/>
            <person name="Wing R.A."/>
            <person name="Meyers B.C."/>
            <person name="Yi K."/>
            <person name="Kong H."/>
            <person name="Lavrijsen P."/>
            <person name="Sunseri F."/>
            <person name="Falavigna A."/>
            <person name="Ye Y."/>
            <person name="Leebens-Mack J.H."/>
            <person name="Chen G."/>
        </authorList>
    </citation>
    <scope>NUCLEOTIDE SEQUENCE [LARGE SCALE GENOMIC DNA]</scope>
    <source>
        <strain evidence="4">cv. DH0086</strain>
    </source>
</reference>
<dbReference type="OMA" id="QIHSHAS"/>
<evidence type="ECO:0000259" key="2">
    <source>
        <dbReference type="Pfam" id="PF14432"/>
    </source>
</evidence>
<dbReference type="PANTHER" id="PTHR47926">
    <property type="entry name" value="PENTATRICOPEPTIDE REPEAT-CONTAINING PROTEIN"/>
    <property type="match status" value="1"/>
</dbReference>
<sequence>MIRRYSANPRKLLNKIPKQPLSSSPKQHSEQEDTLITSLLQKCPNMTTLRQIHAHFLKCPSPSSHYALSKILAFAALSPSGDIAYARRVFDQIPHPNIFTWNSLIRGCSLIQTPTKEPISIYKHLVNSCFPSPNTFTIAFVLKACSIVMAFFEGRQIHSHASCAHSGLVSEGRRLWSTMRELGIEPMMEHYGCIVDLLCRTGHFEEAYTFVNNMPIFPNSIIWRTLLVGCKNSRSHDKAEIIAKHLLELEPLNAENYVLLSNVYASGSQWEKVSGMRKKMKDNEVKVVPGLSSIEIDGYVHEFAVGDESHPEMKEIRKILRDISERVQRTGHQPWTLSVLHDVDQEEKENALCEHSERLAIAFGMLKTKAPVVIRVVKNLRACVDCHEVTKIISKLYGREIIVRDRVRFHRFVEGTCSCNDFW</sequence>
<dbReference type="InterPro" id="IPR046849">
    <property type="entry name" value="E2_motif"/>
</dbReference>
<dbReference type="InterPro" id="IPR032867">
    <property type="entry name" value="DYW_dom"/>
</dbReference>
<accession>A0A5P1FHR6</accession>
<dbReference type="GO" id="GO:0003723">
    <property type="term" value="F:RNA binding"/>
    <property type="evidence" value="ECO:0007669"/>
    <property type="project" value="InterPro"/>
</dbReference>
<dbReference type="Pfam" id="PF20430">
    <property type="entry name" value="Eplus_motif"/>
    <property type="match status" value="1"/>
</dbReference>
<dbReference type="GO" id="GO:0009451">
    <property type="term" value="P:RNA modification"/>
    <property type="evidence" value="ECO:0007669"/>
    <property type="project" value="InterPro"/>
</dbReference>
<dbReference type="FunFam" id="1.25.40.10:FF:000242">
    <property type="entry name" value="Pentatricopeptide repeat-containing protein"/>
    <property type="match status" value="1"/>
</dbReference>
<dbReference type="Pfam" id="PF20431">
    <property type="entry name" value="E_motif"/>
    <property type="match status" value="1"/>
</dbReference>
<dbReference type="Proteomes" id="UP000243459">
    <property type="component" value="Chromosome 2"/>
</dbReference>
<dbReference type="EMBL" id="CM007382">
    <property type="protein sequence ID" value="ONK77935.1"/>
    <property type="molecule type" value="Genomic_DNA"/>
</dbReference>
<gene>
    <name evidence="3" type="ORF">A4U43_C02F12480</name>
</gene>
<evidence type="ECO:0000313" key="4">
    <source>
        <dbReference type="Proteomes" id="UP000243459"/>
    </source>
</evidence>
<proteinExistence type="predicted"/>
<dbReference type="GO" id="GO:0008270">
    <property type="term" value="F:zinc ion binding"/>
    <property type="evidence" value="ECO:0007669"/>
    <property type="project" value="InterPro"/>
</dbReference>
<dbReference type="InterPro" id="IPR002885">
    <property type="entry name" value="PPR_rpt"/>
</dbReference>
<dbReference type="Pfam" id="PF01535">
    <property type="entry name" value="PPR"/>
    <property type="match status" value="1"/>
</dbReference>
<feature type="domain" description="DYW" evidence="2">
    <location>
        <begin position="331"/>
        <end position="423"/>
    </location>
</feature>
<name>A0A5P1FHR6_ASPOF</name>
<protein>
    <recommendedName>
        <fullName evidence="2">DYW domain-containing protein</fullName>
    </recommendedName>
</protein>
<evidence type="ECO:0000313" key="3">
    <source>
        <dbReference type="EMBL" id="ONK77935.1"/>
    </source>
</evidence>
<dbReference type="InterPro" id="IPR046848">
    <property type="entry name" value="E_motif"/>
</dbReference>
<organism evidence="3 4">
    <name type="scientific">Asparagus officinalis</name>
    <name type="common">Garden asparagus</name>
    <dbReference type="NCBI Taxonomy" id="4686"/>
    <lineage>
        <taxon>Eukaryota</taxon>
        <taxon>Viridiplantae</taxon>
        <taxon>Streptophyta</taxon>
        <taxon>Embryophyta</taxon>
        <taxon>Tracheophyta</taxon>
        <taxon>Spermatophyta</taxon>
        <taxon>Magnoliopsida</taxon>
        <taxon>Liliopsida</taxon>
        <taxon>Asparagales</taxon>
        <taxon>Asparagaceae</taxon>
        <taxon>Asparagoideae</taxon>
        <taxon>Asparagus</taxon>
    </lineage>
</organism>
<dbReference type="AlphaFoldDB" id="A0A5P1FHR6"/>
<evidence type="ECO:0000256" key="1">
    <source>
        <dbReference type="ARBA" id="ARBA00022737"/>
    </source>
</evidence>
<keyword evidence="1" id="KW-0677">Repeat</keyword>
<dbReference type="InterPro" id="IPR046960">
    <property type="entry name" value="PPR_At4g14850-like_plant"/>
</dbReference>
<dbReference type="PANTHER" id="PTHR47926:SF461">
    <property type="entry name" value="PENTATRICOPEPTIDE REPEAT SUPERFAMILY PROTEIN"/>
    <property type="match status" value="1"/>
</dbReference>
<dbReference type="InterPro" id="IPR011990">
    <property type="entry name" value="TPR-like_helical_dom_sf"/>
</dbReference>
<dbReference type="Gene3D" id="1.25.40.10">
    <property type="entry name" value="Tetratricopeptide repeat domain"/>
    <property type="match status" value="1"/>
</dbReference>
<keyword evidence="4" id="KW-1185">Reference proteome</keyword>
<dbReference type="Gramene" id="ONK77935">
    <property type="protein sequence ID" value="ONK77935"/>
    <property type="gene ID" value="A4U43_C02F12480"/>
</dbReference>
<dbReference type="Pfam" id="PF14432">
    <property type="entry name" value="DYW_deaminase"/>
    <property type="match status" value="1"/>
</dbReference>